<protein>
    <recommendedName>
        <fullName evidence="4">Thioesterase/thiol ester dehydrase-isomerase</fullName>
    </recommendedName>
</protein>
<accession>A0A0H2RKK1</accession>
<evidence type="ECO:0000313" key="2">
    <source>
        <dbReference type="EMBL" id="KLO12162.1"/>
    </source>
</evidence>
<evidence type="ECO:0000256" key="1">
    <source>
        <dbReference type="ARBA" id="ARBA00038476"/>
    </source>
</evidence>
<dbReference type="InterPro" id="IPR029069">
    <property type="entry name" value="HotDog_dom_sf"/>
</dbReference>
<dbReference type="SUPFAM" id="SSF54637">
    <property type="entry name" value="Thioesterase/thiol ester dehydrase-isomerase"/>
    <property type="match status" value="1"/>
</dbReference>
<evidence type="ECO:0000313" key="3">
    <source>
        <dbReference type="Proteomes" id="UP000053477"/>
    </source>
</evidence>
<dbReference type="OrthoDB" id="265761at2759"/>
<dbReference type="Pfam" id="PF13279">
    <property type="entry name" value="4HBT_2"/>
    <property type="match status" value="1"/>
</dbReference>
<dbReference type="Gene3D" id="3.10.129.10">
    <property type="entry name" value="Hotdog Thioesterase"/>
    <property type="match status" value="1"/>
</dbReference>
<comment type="similarity">
    <text evidence="1">Belongs to the lcsJ thioesterase family.</text>
</comment>
<dbReference type="AlphaFoldDB" id="A0A0H2RKK1"/>
<name>A0A0H2RKK1_9AGAM</name>
<gene>
    <name evidence="2" type="ORF">SCHPADRAFT_875833</name>
</gene>
<evidence type="ECO:0008006" key="4">
    <source>
        <dbReference type="Google" id="ProtNLM"/>
    </source>
</evidence>
<reference evidence="2 3" key="1">
    <citation type="submission" date="2015-04" db="EMBL/GenBank/DDBJ databases">
        <title>Complete genome sequence of Schizopora paradoxa KUC8140, a cosmopolitan wood degrader in East Asia.</title>
        <authorList>
            <consortium name="DOE Joint Genome Institute"/>
            <person name="Min B."/>
            <person name="Park H."/>
            <person name="Jang Y."/>
            <person name="Kim J.-J."/>
            <person name="Kim K.H."/>
            <person name="Pangilinan J."/>
            <person name="Lipzen A."/>
            <person name="Riley R."/>
            <person name="Grigoriev I.V."/>
            <person name="Spatafora J.W."/>
            <person name="Choi I.-G."/>
        </authorList>
    </citation>
    <scope>NUCLEOTIDE SEQUENCE [LARGE SCALE GENOMIC DNA]</scope>
    <source>
        <strain evidence="2 3">KUC8140</strain>
    </source>
</reference>
<proteinExistence type="inferred from homology"/>
<organism evidence="2 3">
    <name type="scientific">Schizopora paradoxa</name>
    <dbReference type="NCBI Taxonomy" id="27342"/>
    <lineage>
        <taxon>Eukaryota</taxon>
        <taxon>Fungi</taxon>
        <taxon>Dikarya</taxon>
        <taxon>Basidiomycota</taxon>
        <taxon>Agaricomycotina</taxon>
        <taxon>Agaricomycetes</taxon>
        <taxon>Hymenochaetales</taxon>
        <taxon>Schizoporaceae</taxon>
        <taxon>Schizopora</taxon>
    </lineage>
</organism>
<sequence length="380" mass="42350">MSSIQTISLTGVRNALKSLGELVWGDSSKSILPFIPRPIRYLVVLLLIVNARSFPFTWHYRMFSPVAFLRLNWWIVRLSGQSKEKWLDSRQPIGRSPFSPNICKPYKSWASPDESDYNIHLSNSSYAKTLDAVRLNCALECFLAFFRDGGWIALGGTHFNFIREIPIGASYEVRSTFGSWDGKWMYVVSRFVSKSKRATVAKNETKKRLQEAQAGLRDEAAPSTSVQAGIPSPLIHTPAAAIDLTSASGSSTPAVQVVSNRALDESDDEVLHCIGISQVCFKIGRITVPPALVLASNGFGLSNEKWQEIKQLRSRRSPDMKAQGGKSGISMRELLKGGWKDVPGEDRWWDQALAGMEEERVRKLEVFSRLKEGVEGARAL</sequence>
<dbReference type="PANTHER" id="PTHR12475">
    <property type="match status" value="1"/>
</dbReference>
<dbReference type="EMBL" id="KQ085983">
    <property type="protein sequence ID" value="KLO12162.1"/>
    <property type="molecule type" value="Genomic_DNA"/>
</dbReference>
<dbReference type="Proteomes" id="UP000053477">
    <property type="component" value="Unassembled WGS sequence"/>
</dbReference>
<keyword evidence="3" id="KW-1185">Reference proteome</keyword>
<dbReference type="InterPro" id="IPR051490">
    <property type="entry name" value="THEM6_lcsJ_thioesterase"/>
</dbReference>
<dbReference type="InParanoid" id="A0A0H2RKK1"/>
<dbReference type="PANTHER" id="PTHR12475:SF4">
    <property type="entry name" value="PROTEIN THEM6"/>
    <property type="match status" value="1"/>
</dbReference>